<dbReference type="InterPro" id="IPR036691">
    <property type="entry name" value="Endo/exonu/phosph_ase_sf"/>
</dbReference>
<feature type="domain" description="Reverse transcriptase" evidence="1">
    <location>
        <begin position="662"/>
        <end position="790"/>
    </location>
</feature>
<gene>
    <name evidence="2" type="ORF">FSB_LOCUS28305</name>
</gene>
<organism evidence="2">
    <name type="scientific">Fagus sylvatica</name>
    <name type="common">Beechnut</name>
    <dbReference type="NCBI Taxonomy" id="28930"/>
    <lineage>
        <taxon>Eukaryota</taxon>
        <taxon>Viridiplantae</taxon>
        <taxon>Streptophyta</taxon>
        <taxon>Embryophyta</taxon>
        <taxon>Tracheophyta</taxon>
        <taxon>Spermatophyta</taxon>
        <taxon>Magnoliopsida</taxon>
        <taxon>eudicotyledons</taxon>
        <taxon>Gunneridae</taxon>
        <taxon>Pentapetalae</taxon>
        <taxon>rosids</taxon>
        <taxon>fabids</taxon>
        <taxon>Fagales</taxon>
        <taxon>Fagaceae</taxon>
        <taxon>Fagus</taxon>
    </lineage>
</organism>
<accession>A0A2N9GLP4</accession>
<proteinExistence type="predicted"/>
<dbReference type="PANTHER" id="PTHR46890">
    <property type="entry name" value="NON-LTR RETROLELEMENT REVERSE TRANSCRIPTASE-LIKE PROTEIN-RELATED"/>
    <property type="match status" value="1"/>
</dbReference>
<dbReference type="Pfam" id="PF00078">
    <property type="entry name" value="RVT_1"/>
    <property type="match status" value="1"/>
</dbReference>
<dbReference type="InterPro" id="IPR000477">
    <property type="entry name" value="RT_dom"/>
</dbReference>
<protein>
    <recommendedName>
        <fullName evidence="1">Reverse transcriptase domain-containing protein</fullName>
    </recommendedName>
</protein>
<dbReference type="EMBL" id="OIVN01002088">
    <property type="protein sequence ID" value="SPD00423.1"/>
    <property type="molecule type" value="Genomic_DNA"/>
</dbReference>
<name>A0A2N9GLP4_FAGSY</name>
<dbReference type="Gene3D" id="3.60.10.10">
    <property type="entry name" value="Endonuclease/exonuclease/phosphatase"/>
    <property type="match status" value="1"/>
</dbReference>
<dbReference type="PANTHER" id="PTHR46890:SF48">
    <property type="entry name" value="RNA-DIRECTED DNA POLYMERASE"/>
    <property type="match status" value="1"/>
</dbReference>
<dbReference type="SUPFAM" id="SSF56219">
    <property type="entry name" value="DNase I-like"/>
    <property type="match status" value="1"/>
</dbReference>
<dbReference type="InterPro" id="IPR052343">
    <property type="entry name" value="Retrotransposon-Effector_Assoc"/>
</dbReference>
<reference evidence="2" key="1">
    <citation type="submission" date="2018-02" db="EMBL/GenBank/DDBJ databases">
        <authorList>
            <person name="Cohen D.B."/>
            <person name="Kent A.D."/>
        </authorList>
    </citation>
    <scope>NUCLEOTIDE SEQUENCE</scope>
</reference>
<sequence length="963" mass="108480">MADELVEEWHKFSLTENEGPGFTIKDDAMADSKALGSHCLLGKLWTEKYFNQEVLKATMLRLWGGATRGAIPWYTSLLYDKVDWGVDKEVFFGHVEEADVPETAIWKRDCGVSSWTMDSGSFEGDSTVWSRGFKLLIHHHDDGVPVLSHGNRQNVAEATISSQGISRMDMDKTSGLEPLLSDARDVEQVKDVPPTVLSSNDQLPPNLHGHVGGDLHDNRVVGSDIHEAYVMPIFPQEQTHSSRANSNMFLIWGGCGSHVAADKEVKEGTTKSSRSECGGQWGQESLFLARIFTGKKECENPRGKGLAQSKRVKISLMGGYALESRVLVIYQWRLLPSLADTNEGKSFKVTGFYGNAETHKRKALWALLKHLSLLSNSPWVYMGDFNEILDNRERLGRGWRLGWQMEDFRQVVVHCELRDLGFQGNPFTWRNKQKDEAFVMGRLDRIIVWCYLAWQNSNHCPVLLSIPDDITVRRNKKVFRFEAMWTKEEECCQVIDSAWGMGVSEGSPMYMVMEKLKGCRVSLIAWSKIKFGSLASSIKAKREHLQRLVDKCPMDRTKIAEIAVDYFQSIFSSANPDSAAIASCLEGVEKVVSDEMNCQMLQDFSAEEVSQALTQMYPTKTPGPDGMSAIFYQSYWDIVGPRGNKCGTVYPSFLVMHSMSLKRSGRRGQMAIKLDMSKAYDRVEWGFVEGMMRKLGFAERWINLIMICVNSVSYSILINGEQWGYFSASRGIRQGDSLSPYLFLLCAKGLSYLLRKNVVEGRLKGVSASRGGPQITHLFFADDSLLFCQATGANCEAISGILQLSGLEKDEWLEGKVPISWGEGGQARLEVVNSSQIPCLHEFIRQNIFRKGDFMDAKVGYRPSHAWRSIALARSVLRLGLRWHIGDGKQVQINSDPWLPLTGHFCPFSSQDVLDKDEKVSVLIDVTNHSWNINMVQGLFSEWEALAIYSIPLPSRAWPDWLF</sequence>
<evidence type="ECO:0000313" key="2">
    <source>
        <dbReference type="EMBL" id="SPD00423.1"/>
    </source>
</evidence>
<evidence type="ECO:0000259" key="1">
    <source>
        <dbReference type="Pfam" id="PF00078"/>
    </source>
</evidence>
<dbReference type="AlphaFoldDB" id="A0A2N9GLP4"/>